<comment type="caution">
    <text evidence="1">The sequence shown here is derived from an EMBL/GenBank/DDBJ whole genome shotgun (WGS) entry which is preliminary data.</text>
</comment>
<keyword evidence="2" id="KW-1185">Reference proteome</keyword>
<proteinExistence type="predicted"/>
<evidence type="ECO:0000313" key="1">
    <source>
        <dbReference type="EMBL" id="MPC63096.1"/>
    </source>
</evidence>
<evidence type="ECO:0000313" key="2">
    <source>
        <dbReference type="Proteomes" id="UP000324222"/>
    </source>
</evidence>
<dbReference type="Proteomes" id="UP000324222">
    <property type="component" value="Unassembled WGS sequence"/>
</dbReference>
<accession>A0A5B7GZU3</accession>
<dbReference type="AlphaFoldDB" id="A0A5B7GZU3"/>
<organism evidence="1 2">
    <name type="scientific">Portunus trituberculatus</name>
    <name type="common">Swimming crab</name>
    <name type="synonym">Neptunus trituberculatus</name>
    <dbReference type="NCBI Taxonomy" id="210409"/>
    <lineage>
        <taxon>Eukaryota</taxon>
        <taxon>Metazoa</taxon>
        <taxon>Ecdysozoa</taxon>
        <taxon>Arthropoda</taxon>
        <taxon>Crustacea</taxon>
        <taxon>Multicrustacea</taxon>
        <taxon>Malacostraca</taxon>
        <taxon>Eumalacostraca</taxon>
        <taxon>Eucarida</taxon>
        <taxon>Decapoda</taxon>
        <taxon>Pleocyemata</taxon>
        <taxon>Brachyura</taxon>
        <taxon>Eubrachyura</taxon>
        <taxon>Portunoidea</taxon>
        <taxon>Portunidae</taxon>
        <taxon>Portuninae</taxon>
        <taxon>Portunus</taxon>
    </lineage>
</organism>
<protein>
    <submittedName>
        <fullName evidence="1">Arf-GAP with SH3 domain, ANK repeat and PH domain-containing protein 1</fullName>
    </submittedName>
</protein>
<dbReference type="OrthoDB" id="435430at2759"/>
<sequence length="82" mass="9263">MSATQWECAALCESCSTQRYYASCGTMPEFISVNDYISEVKDDISSPPTSNFVSKMPLCRQTVNELEEVRTCIPRFLLPRVS</sequence>
<dbReference type="EMBL" id="VSRR010020407">
    <property type="protein sequence ID" value="MPC63096.1"/>
    <property type="molecule type" value="Genomic_DNA"/>
</dbReference>
<reference evidence="1 2" key="1">
    <citation type="submission" date="2019-05" db="EMBL/GenBank/DDBJ databases">
        <title>Another draft genome of Portunus trituberculatus and its Hox gene families provides insights of decapod evolution.</title>
        <authorList>
            <person name="Jeong J.-H."/>
            <person name="Song I."/>
            <person name="Kim S."/>
            <person name="Choi T."/>
            <person name="Kim D."/>
            <person name="Ryu S."/>
            <person name="Kim W."/>
        </authorList>
    </citation>
    <scope>NUCLEOTIDE SEQUENCE [LARGE SCALE GENOMIC DNA]</scope>
    <source>
        <tissue evidence="1">Muscle</tissue>
    </source>
</reference>
<gene>
    <name evidence="1" type="primary">ASAP1_0</name>
    <name evidence="1" type="ORF">E2C01_057189</name>
</gene>
<name>A0A5B7GZU3_PORTR</name>